<organism evidence="6 7">
    <name type="scientific">Amycolatopsis acidiphila</name>
    <dbReference type="NCBI Taxonomy" id="715473"/>
    <lineage>
        <taxon>Bacteria</taxon>
        <taxon>Bacillati</taxon>
        <taxon>Actinomycetota</taxon>
        <taxon>Actinomycetes</taxon>
        <taxon>Pseudonocardiales</taxon>
        <taxon>Pseudonocardiaceae</taxon>
        <taxon>Amycolatopsis</taxon>
    </lineage>
</organism>
<dbReference type="Gene3D" id="3.40.50.720">
    <property type="entry name" value="NAD(P)-binding Rossmann-like Domain"/>
    <property type="match status" value="1"/>
</dbReference>
<comment type="caution">
    <text evidence="6">The sequence shown here is derived from an EMBL/GenBank/DDBJ whole genome shotgun (WGS) entry which is preliminary data.</text>
</comment>
<dbReference type="Proteomes" id="UP000318578">
    <property type="component" value="Unassembled WGS sequence"/>
</dbReference>
<dbReference type="PANTHER" id="PTHR43350:SF17">
    <property type="entry name" value="NAD-DEPENDENT ALCOHOL DEHYDROGENASE"/>
    <property type="match status" value="1"/>
</dbReference>
<dbReference type="InterPro" id="IPR011032">
    <property type="entry name" value="GroES-like_sf"/>
</dbReference>
<keyword evidence="4" id="KW-0862">Zinc</keyword>
<evidence type="ECO:0000256" key="3">
    <source>
        <dbReference type="ARBA" id="ARBA00022723"/>
    </source>
</evidence>
<dbReference type="Gene3D" id="3.90.180.10">
    <property type="entry name" value="Medium-chain alcohol dehydrogenases, catalytic domain"/>
    <property type="match status" value="1"/>
</dbReference>
<keyword evidence="7" id="KW-1185">Reference proteome</keyword>
<accession>A0A558APA6</accession>
<keyword evidence="3" id="KW-0479">Metal-binding</keyword>
<dbReference type="SUPFAM" id="SSF50129">
    <property type="entry name" value="GroES-like"/>
    <property type="match status" value="1"/>
</dbReference>
<name>A0A558APA6_9PSEU</name>
<evidence type="ECO:0000313" key="7">
    <source>
        <dbReference type="Proteomes" id="UP000318578"/>
    </source>
</evidence>
<keyword evidence="5" id="KW-0560">Oxidoreductase</keyword>
<comment type="cofactor">
    <cofactor evidence="1">
        <name>Zn(2+)</name>
        <dbReference type="ChEBI" id="CHEBI:29105"/>
    </cofactor>
</comment>
<evidence type="ECO:0000256" key="4">
    <source>
        <dbReference type="ARBA" id="ARBA00022833"/>
    </source>
</evidence>
<gene>
    <name evidence="6" type="ORF">FNH06_01315</name>
</gene>
<dbReference type="AlphaFoldDB" id="A0A558APA6"/>
<evidence type="ECO:0000256" key="2">
    <source>
        <dbReference type="ARBA" id="ARBA00008072"/>
    </source>
</evidence>
<protein>
    <recommendedName>
        <fullName evidence="8">Zinc-binding dehydrogenase</fullName>
    </recommendedName>
</protein>
<comment type="similarity">
    <text evidence="2">Belongs to the zinc-containing alcohol dehydrogenase family.</text>
</comment>
<sequence length="110" mass="12280">MHAVVGQQPADIMRLAAKRGRVVVTNIHPADEIDVRLSMNDLIQLEKRIVGAIFGSVNSRRDIPALIQAYQDGTLDLEGMITREYPLDEVNQGYHDLRAATNIRGVLRMS</sequence>
<dbReference type="GO" id="GO:0046872">
    <property type="term" value="F:metal ion binding"/>
    <property type="evidence" value="ECO:0007669"/>
    <property type="project" value="UniProtKB-KW"/>
</dbReference>
<dbReference type="OrthoDB" id="3265141at2"/>
<dbReference type="PANTHER" id="PTHR43350">
    <property type="entry name" value="NAD-DEPENDENT ALCOHOL DEHYDROGENASE"/>
    <property type="match status" value="1"/>
</dbReference>
<evidence type="ECO:0008006" key="8">
    <source>
        <dbReference type="Google" id="ProtNLM"/>
    </source>
</evidence>
<evidence type="ECO:0000313" key="6">
    <source>
        <dbReference type="EMBL" id="TVT26089.1"/>
    </source>
</evidence>
<reference evidence="6 7" key="1">
    <citation type="submission" date="2019-07" db="EMBL/GenBank/DDBJ databases">
        <title>New species of Amycolatopsis and Streptomyces.</title>
        <authorList>
            <person name="Duangmal K."/>
            <person name="Teo W.F.A."/>
            <person name="Lipun K."/>
        </authorList>
    </citation>
    <scope>NUCLEOTIDE SEQUENCE [LARGE SCALE GENOMIC DNA]</scope>
    <source>
        <strain evidence="6 7">JCM 30562</strain>
    </source>
</reference>
<dbReference type="EMBL" id="VJZA01000001">
    <property type="protein sequence ID" value="TVT26089.1"/>
    <property type="molecule type" value="Genomic_DNA"/>
</dbReference>
<evidence type="ECO:0000256" key="5">
    <source>
        <dbReference type="ARBA" id="ARBA00023002"/>
    </source>
</evidence>
<dbReference type="RefSeq" id="WP_144632267.1">
    <property type="nucleotide sequence ID" value="NZ_BNAX01000008.1"/>
</dbReference>
<evidence type="ECO:0000256" key="1">
    <source>
        <dbReference type="ARBA" id="ARBA00001947"/>
    </source>
</evidence>
<proteinExistence type="inferred from homology"/>
<dbReference type="GO" id="GO:0016491">
    <property type="term" value="F:oxidoreductase activity"/>
    <property type="evidence" value="ECO:0007669"/>
    <property type="project" value="UniProtKB-KW"/>
</dbReference>